<dbReference type="Pfam" id="PF10224">
    <property type="entry name" value="DUF2205"/>
    <property type="match status" value="1"/>
</dbReference>
<keyword evidence="3" id="KW-1185">Reference proteome</keyword>
<evidence type="ECO:0000313" key="2">
    <source>
        <dbReference type="EMBL" id="PRP88111.1"/>
    </source>
</evidence>
<dbReference type="InParanoid" id="A0A2P6NVW3"/>
<feature type="coiled-coil region" evidence="1">
    <location>
        <begin position="4"/>
        <end position="31"/>
    </location>
</feature>
<dbReference type="Gene3D" id="1.20.5.170">
    <property type="match status" value="1"/>
</dbReference>
<gene>
    <name evidence="2" type="ORF">PROFUN_04202</name>
</gene>
<dbReference type="AlphaFoldDB" id="A0A2P6NVW3"/>
<dbReference type="InterPro" id="IPR019357">
    <property type="entry name" value="SCOC"/>
</dbReference>
<accession>A0A2P6NVW3</accession>
<name>A0A2P6NVW3_9EUKA</name>
<comment type="caution">
    <text evidence="2">The sequence shown here is derived from an EMBL/GenBank/DDBJ whole genome shotgun (WGS) entry which is preliminary data.</text>
</comment>
<protein>
    <submittedName>
        <fullName evidence="2">Short coiled-coil protein A-like</fullName>
    </submittedName>
</protein>
<dbReference type="Proteomes" id="UP000241769">
    <property type="component" value="Unassembled WGS sequence"/>
</dbReference>
<reference evidence="2 3" key="1">
    <citation type="journal article" date="2018" name="Genome Biol. Evol.">
        <title>Multiple Roots of Fruiting Body Formation in Amoebozoa.</title>
        <authorList>
            <person name="Hillmann F."/>
            <person name="Forbes G."/>
            <person name="Novohradska S."/>
            <person name="Ferling I."/>
            <person name="Riege K."/>
            <person name="Groth M."/>
            <person name="Westermann M."/>
            <person name="Marz M."/>
            <person name="Spaller T."/>
            <person name="Winckler T."/>
            <person name="Schaap P."/>
            <person name="Glockner G."/>
        </authorList>
    </citation>
    <scope>NUCLEOTIDE SEQUENCE [LARGE SCALE GENOMIC DNA]</scope>
    <source>
        <strain evidence="2 3">Jena</strain>
    </source>
</reference>
<dbReference type="EMBL" id="MDYQ01000014">
    <property type="protein sequence ID" value="PRP88111.1"/>
    <property type="molecule type" value="Genomic_DNA"/>
</dbReference>
<sequence>MDSRSELINNILELQETLEDLVRRVDTVKVTNAKTREDTQLLSAYLEEVVHEDEINKPLPDNIQAIVAKTLSLQ</sequence>
<dbReference type="OrthoDB" id="2163284at2759"/>
<organism evidence="2 3">
    <name type="scientific">Planoprotostelium fungivorum</name>
    <dbReference type="NCBI Taxonomy" id="1890364"/>
    <lineage>
        <taxon>Eukaryota</taxon>
        <taxon>Amoebozoa</taxon>
        <taxon>Evosea</taxon>
        <taxon>Variosea</taxon>
        <taxon>Cavosteliida</taxon>
        <taxon>Cavosteliaceae</taxon>
        <taxon>Planoprotostelium</taxon>
    </lineage>
</organism>
<evidence type="ECO:0000313" key="3">
    <source>
        <dbReference type="Proteomes" id="UP000241769"/>
    </source>
</evidence>
<keyword evidence="1" id="KW-0175">Coiled coil</keyword>
<evidence type="ECO:0000256" key="1">
    <source>
        <dbReference type="SAM" id="Coils"/>
    </source>
</evidence>
<proteinExistence type="predicted"/>